<evidence type="ECO:0000256" key="1">
    <source>
        <dbReference type="SAM" id="Phobius"/>
    </source>
</evidence>
<gene>
    <name evidence="3" type="ORF">H9906_04495</name>
</gene>
<accession>A0A9D2RFJ1</accession>
<dbReference type="Proteomes" id="UP000823889">
    <property type="component" value="Unassembled WGS sequence"/>
</dbReference>
<proteinExistence type="predicted"/>
<dbReference type="InterPro" id="IPR025508">
    <property type="entry name" value="DUF4395"/>
</dbReference>
<evidence type="ECO:0000313" key="3">
    <source>
        <dbReference type="EMBL" id="HJD44274.1"/>
    </source>
</evidence>
<keyword evidence="1" id="KW-1133">Transmembrane helix</keyword>
<dbReference type="EMBL" id="DWUQ01000091">
    <property type="protein sequence ID" value="HJD44274.1"/>
    <property type="molecule type" value="Genomic_DNA"/>
</dbReference>
<evidence type="ECO:0000259" key="2">
    <source>
        <dbReference type="Pfam" id="PF14340"/>
    </source>
</evidence>
<feature type="transmembrane region" description="Helical" evidence="1">
    <location>
        <begin position="110"/>
        <end position="133"/>
    </location>
</feature>
<keyword evidence="1" id="KW-0812">Transmembrane</keyword>
<name>A0A9D2RFJ1_9BURK</name>
<keyword evidence="1" id="KW-0472">Membrane</keyword>
<sequence length="141" mass="16166">MLRFDVPPVWSNVGRWEAFLTTVMTVMAMLVSPWFMVVPLVQGFVRGFFGHHLCPAHHVWKWVAEKQNWGGEKENAGARMFANKLLAIASAVTLVLFYVGSPMWKVPVTVLMVFTTLEWALSFCVACHLYGFWYRVFPPRA</sequence>
<evidence type="ECO:0000313" key="4">
    <source>
        <dbReference type="Proteomes" id="UP000823889"/>
    </source>
</evidence>
<feature type="transmembrane region" description="Helical" evidence="1">
    <location>
        <begin position="20"/>
        <end position="41"/>
    </location>
</feature>
<comment type="caution">
    <text evidence="3">The sequence shown here is derived from an EMBL/GenBank/DDBJ whole genome shotgun (WGS) entry which is preliminary data.</text>
</comment>
<protein>
    <submittedName>
        <fullName evidence="3">DUF4395 domain-containing protein</fullName>
    </submittedName>
</protein>
<feature type="domain" description="DUF4395" evidence="2">
    <location>
        <begin position="14"/>
        <end position="135"/>
    </location>
</feature>
<reference evidence="3" key="2">
    <citation type="submission" date="2021-04" db="EMBL/GenBank/DDBJ databases">
        <authorList>
            <person name="Gilroy R."/>
        </authorList>
    </citation>
    <scope>NUCLEOTIDE SEQUENCE</scope>
    <source>
        <strain evidence="3">9264</strain>
    </source>
</reference>
<feature type="transmembrane region" description="Helical" evidence="1">
    <location>
        <begin position="85"/>
        <end position="104"/>
    </location>
</feature>
<dbReference type="AlphaFoldDB" id="A0A9D2RFJ1"/>
<reference evidence="3" key="1">
    <citation type="journal article" date="2021" name="PeerJ">
        <title>Extensive microbial diversity within the chicken gut microbiome revealed by metagenomics and culture.</title>
        <authorList>
            <person name="Gilroy R."/>
            <person name="Ravi A."/>
            <person name="Getino M."/>
            <person name="Pursley I."/>
            <person name="Horton D.L."/>
            <person name="Alikhan N.F."/>
            <person name="Baker D."/>
            <person name="Gharbi K."/>
            <person name="Hall N."/>
            <person name="Watson M."/>
            <person name="Adriaenssens E.M."/>
            <person name="Foster-Nyarko E."/>
            <person name="Jarju S."/>
            <person name="Secka A."/>
            <person name="Antonio M."/>
            <person name="Oren A."/>
            <person name="Chaudhuri R.R."/>
            <person name="La Ragione R."/>
            <person name="Hildebrand F."/>
            <person name="Pallen M.J."/>
        </authorList>
    </citation>
    <scope>NUCLEOTIDE SEQUENCE</scope>
    <source>
        <strain evidence="3">9264</strain>
    </source>
</reference>
<organism evidence="3 4">
    <name type="scientific">Candidatus Paenalcaligenes intestinipullorum</name>
    <dbReference type="NCBI Taxonomy" id="2838718"/>
    <lineage>
        <taxon>Bacteria</taxon>
        <taxon>Pseudomonadati</taxon>
        <taxon>Pseudomonadota</taxon>
        <taxon>Betaproteobacteria</taxon>
        <taxon>Burkholderiales</taxon>
        <taxon>Alcaligenaceae</taxon>
        <taxon>Paenalcaligenes</taxon>
    </lineage>
</organism>
<dbReference type="Pfam" id="PF14340">
    <property type="entry name" value="DUF4395"/>
    <property type="match status" value="1"/>
</dbReference>